<dbReference type="PRINTS" id="PR00625">
    <property type="entry name" value="JDOMAIN"/>
</dbReference>
<dbReference type="GO" id="GO:0005789">
    <property type="term" value="C:endoplasmic reticulum membrane"/>
    <property type="evidence" value="ECO:0007669"/>
    <property type="project" value="TreeGrafter"/>
</dbReference>
<dbReference type="GO" id="GO:0031297">
    <property type="term" value="P:replication fork processing"/>
    <property type="evidence" value="ECO:0007669"/>
    <property type="project" value="InterPro"/>
</dbReference>
<dbReference type="InterPro" id="IPR018253">
    <property type="entry name" value="DnaJ_domain_CS"/>
</dbReference>
<evidence type="ECO:0000256" key="1">
    <source>
        <dbReference type="ARBA" id="ARBA00004141"/>
    </source>
</evidence>
<dbReference type="SUPFAM" id="SSF52343">
    <property type="entry name" value="Ferredoxin reductase-like, C-terminal NADP-linked domain"/>
    <property type="match status" value="1"/>
</dbReference>
<feature type="region of interest" description="Disordered" evidence="6">
    <location>
        <begin position="1"/>
        <end position="70"/>
    </location>
</feature>
<dbReference type="PANTHER" id="PTHR44176">
    <property type="entry name" value="DNAJ HOMOLOG SUBFAMILY C MEMBER 25"/>
    <property type="match status" value="1"/>
</dbReference>
<evidence type="ECO:0000256" key="4">
    <source>
        <dbReference type="ARBA" id="ARBA00023136"/>
    </source>
</evidence>
<accession>A0A7J6PMY9</accession>
<dbReference type="Pfam" id="PF00226">
    <property type="entry name" value="DnaJ"/>
    <property type="match status" value="1"/>
</dbReference>
<evidence type="ECO:0000256" key="2">
    <source>
        <dbReference type="ARBA" id="ARBA00022692"/>
    </source>
</evidence>
<reference evidence="8 9" key="1">
    <citation type="submission" date="2020-04" db="EMBL/GenBank/DDBJ databases">
        <title>Perkinsus olseni comparative genomics.</title>
        <authorList>
            <person name="Bogema D.R."/>
        </authorList>
    </citation>
    <scope>NUCLEOTIDE SEQUENCE [LARGE SCALE GENOMIC DNA]</scope>
    <source>
        <strain evidence="8">00978-12</strain>
    </source>
</reference>
<dbReference type="PROSITE" id="PS50076">
    <property type="entry name" value="DNAJ_2"/>
    <property type="match status" value="1"/>
</dbReference>
<feature type="compositionally biased region" description="Low complexity" evidence="6">
    <location>
        <begin position="51"/>
        <end position="61"/>
    </location>
</feature>
<dbReference type="OrthoDB" id="445556at2759"/>
<dbReference type="InterPro" id="IPR044632">
    <property type="entry name" value="DNAJC25-like"/>
</dbReference>
<sequence length="862" mass="95857">MPTSPSASVAPGGAAAAADDDDDVDMMDQDGADDGDQDQQNMGGEGDEGNQDPTPAAAAAPPKRKVNRRPKLTADRLLDDEHGLKCIMQDFEKSITFTGDTIRDLDTVILNYGAWAGRLYPYGMPLADFARTCETELYPEIKRRRIYDFRLDYVRRKGRFGPLEGEGGEGSPSNSTSEAEPSNASKVGEAVDGGAGGGNDDANGGGGGVDNNSPPQPVKLTPEEMRLRMEANRLKAGYDDASADDDDSAVDSLAKLYCGRDNCYSLLEVSREATVREIKHSYRRLARVYHPDKQAASKDPASREAAQSMFTKIAKAYEVLSNPKLREAYDLYIDYPEYAAYNYYNYYNAVYKPQTPVWMVVAAVLTLLSGLQYLNDSLQYERVSKAVRRQRQFQQRVKERLAEEAGGTRALRKMADADRDRLEIEIENTVFEEEVQLNGSGSKPADIRRTIGYRFLRSPLSLAEYMAWSIRWTYRFRINREEFGPTEREYLTRRALKMSEDDWQMVDDAEKEQLLERKLYDGRQSGRTPCAACFSPSTFTKHPVDLEALTVRCEKGGHVVNLIDGTAVEGGLGQISAKVWGVEGDGVYLEVPEALSDWAEWTLVDRSNVAKDVDSFVFEVPKGIRREDLLYGEGIVGDKLAQKVNPKVTFDLSKLTARGLRKLVMVGAGSGITPMYQVISSKAIQKLDKVLVMGFFREEEDAIKFPGSNVPDNVTMKKCITRPTGCAAALRECLDNESLPKGDGSKSMHIVWCGPGGFNTTLDGLDQAEDTAPAVVTFKKRTNRRPKLTADRLIDDEHGLKRLMQDFEESINLTGDTIKVSRLQFLFRLADLDAVISSYGVWASRLYPYGMPLADFARTCET</sequence>
<dbReference type="PROSITE" id="PS00636">
    <property type="entry name" value="DNAJ_1"/>
    <property type="match status" value="1"/>
</dbReference>
<evidence type="ECO:0000259" key="7">
    <source>
        <dbReference type="PROSITE" id="PS50076"/>
    </source>
</evidence>
<protein>
    <submittedName>
        <fullName evidence="8">DnaJ sub C member 25</fullName>
    </submittedName>
</protein>
<organism evidence="8 9">
    <name type="scientific">Perkinsus olseni</name>
    <name type="common">Perkinsus atlanticus</name>
    <dbReference type="NCBI Taxonomy" id="32597"/>
    <lineage>
        <taxon>Eukaryota</taxon>
        <taxon>Sar</taxon>
        <taxon>Alveolata</taxon>
        <taxon>Perkinsozoa</taxon>
        <taxon>Perkinsea</taxon>
        <taxon>Perkinsida</taxon>
        <taxon>Perkinsidae</taxon>
        <taxon>Perkinsus</taxon>
    </lineage>
</organism>
<dbReference type="EMBL" id="JABANP010000005">
    <property type="protein sequence ID" value="KAF4697096.1"/>
    <property type="molecule type" value="Genomic_DNA"/>
</dbReference>
<feature type="compositionally biased region" description="Low complexity" evidence="6">
    <location>
        <begin position="1"/>
        <end position="17"/>
    </location>
</feature>
<proteinExistence type="predicted"/>
<dbReference type="GO" id="GO:0005634">
    <property type="term" value="C:nucleus"/>
    <property type="evidence" value="ECO:0007669"/>
    <property type="project" value="InterPro"/>
</dbReference>
<dbReference type="InterPro" id="IPR001623">
    <property type="entry name" value="DnaJ_domain"/>
</dbReference>
<keyword evidence="2" id="KW-0812">Transmembrane</keyword>
<dbReference type="SUPFAM" id="SSF46565">
    <property type="entry name" value="Chaperone J-domain"/>
    <property type="match status" value="1"/>
</dbReference>
<dbReference type="AlphaFoldDB" id="A0A7J6PMY9"/>
<dbReference type="SMART" id="SM00271">
    <property type="entry name" value="DnaJ"/>
    <property type="match status" value="1"/>
</dbReference>
<feature type="region of interest" description="Disordered" evidence="6">
    <location>
        <begin position="160"/>
        <end position="219"/>
    </location>
</feature>
<feature type="domain" description="J" evidence="7">
    <location>
        <begin position="262"/>
        <end position="333"/>
    </location>
</feature>
<dbReference type="Gene3D" id="3.40.50.80">
    <property type="entry name" value="Nucleotide-binding domain of ferredoxin-NADP reductase (FNR) module"/>
    <property type="match status" value="1"/>
</dbReference>
<evidence type="ECO:0000313" key="9">
    <source>
        <dbReference type="Proteomes" id="UP000541610"/>
    </source>
</evidence>
<dbReference type="CDD" id="cd06257">
    <property type="entry name" value="DnaJ"/>
    <property type="match status" value="1"/>
</dbReference>
<dbReference type="GO" id="GO:0006457">
    <property type="term" value="P:protein folding"/>
    <property type="evidence" value="ECO:0007669"/>
    <property type="project" value="InterPro"/>
</dbReference>
<keyword evidence="3" id="KW-1133">Transmembrane helix</keyword>
<comment type="caution">
    <text evidence="8">The sequence shown here is derived from an EMBL/GenBank/DDBJ whole genome shotgun (WGS) entry which is preliminary data.</text>
</comment>
<dbReference type="PANTHER" id="PTHR44176:SF1">
    <property type="entry name" value="DNAJ HOMOLOG SUBFAMILY C MEMBER 25"/>
    <property type="match status" value="1"/>
</dbReference>
<evidence type="ECO:0000256" key="6">
    <source>
        <dbReference type="SAM" id="MobiDB-lite"/>
    </source>
</evidence>
<gene>
    <name evidence="8" type="primary">DNAJC25</name>
    <name evidence="8" type="ORF">FOZ60_011769</name>
</gene>
<dbReference type="InterPro" id="IPR012923">
    <property type="entry name" value="Csm3"/>
</dbReference>
<dbReference type="Proteomes" id="UP000541610">
    <property type="component" value="Unassembled WGS sequence"/>
</dbReference>
<comment type="subcellular location">
    <subcellularLocation>
        <location evidence="1">Membrane</location>
        <topology evidence="1">Multi-pass membrane protein</topology>
    </subcellularLocation>
</comment>
<name>A0A7J6PMY9_PEROL</name>
<dbReference type="InterPro" id="IPR039261">
    <property type="entry name" value="FNR_nucleotide-bd"/>
</dbReference>
<feature type="compositionally biased region" description="Acidic residues" evidence="6">
    <location>
        <begin position="18"/>
        <end position="37"/>
    </location>
</feature>
<dbReference type="GO" id="GO:0006974">
    <property type="term" value="P:DNA damage response"/>
    <property type="evidence" value="ECO:0007669"/>
    <property type="project" value="InterPro"/>
</dbReference>
<evidence type="ECO:0000313" key="8">
    <source>
        <dbReference type="EMBL" id="KAF4697096.1"/>
    </source>
</evidence>
<evidence type="ECO:0000256" key="5">
    <source>
        <dbReference type="ARBA" id="ARBA00023186"/>
    </source>
</evidence>
<feature type="compositionally biased region" description="Gly residues" evidence="6">
    <location>
        <begin position="191"/>
        <end position="209"/>
    </location>
</feature>
<dbReference type="InterPro" id="IPR036869">
    <property type="entry name" value="J_dom_sf"/>
</dbReference>
<evidence type="ECO:0000256" key="3">
    <source>
        <dbReference type="ARBA" id="ARBA00022989"/>
    </source>
</evidence>
<dbReference type="Pfam" id="PF07962">
    <property type="entry name" value="Swi3"/>
    <property type="match status" value="2"/>
</dbReference>
<dbReference type="Gene3D" id="1.10.287.110">
    <property type="entry name" value="DnaJ domain"/>
    <property type="match status" value="1"/>
</dbReference>
<keyword evidence="4" id="KW-0472">Membrane</keyword>
<keyword evidence="5" id="KW-0143">Chaperone</keyword>